<dbReference type="EMBL" id="UINC01002524">
    <property type="protein sequence ID" value="SUZ97598.1"/>
    <property type="molecule type" value="Genomic_DNA"/>
</dbReference>
<dbReference type="SUPFAM" id="SSF54637">
    <property type="entry name" value="Thioesterase/thiol ester dehydrase-isomerase"/>
    <property type="match status" value="1"/>
</dbReference>
<dbReference type="Gene3D" id="3.10.129.10">
    <property type="entry name" value="Hotdog Thioesterase"/>
    <property type="match status" value="1"/>
</dbReference>
<feature type="non-terminal residue" evidence="2">
    <location>
        <position position="1"/>
    </location>
</feature>
<proteinExistence type="predicted"/>
<dbReference type="Pfam" id="PF13452">
    <property type="entry name" value="FAS1_DH_region"/>
    <property type="match status" value="1"/>
</dbReference>
<feature type="domain" description="FAS1-like dehydratase" evidence="1">
    <location>
        <begin position="31"/>
        <end position="158"/>
    </location>
</feature>
<protein>
    <recommendedName>
        <fullName evidence="1">FAS1-like dehydratase domain-containing protein</fullName>
    </recommendedName>
</protein>
<name>A0A381S2P0_9ZZZZ</name>
<dbReference type="AlphaFoldDB" id="A0A381S2P0"/>
<organism evidence="2">
    <name type="scientific">marine metagenome</name>
    <dbReference type="NCBI Taxonomy" id="408172"/>
    <lineage>
        <taxon>unclassified sequences</taxon>
        <taxon>metagenomes</taxon>
        <taxon>ecological metagenomes</taxon>
    </lineage>
</organism>
<dbReference type="CDD" id="cd03441">
    <property type="entry name" value="R_hydratase_like"/>
    <property type="match status" value="1"/>
</dbReference>
<gene>
    <name evidence="2" type="ORF">METZ01_LOCUS50452</name>
</gene>
<dbReference type="InterPro" id="IPR016709">
    <property type="entry name" value="HadA-like"/>
</dbReference>
<dbReference type="InterPro" id="IPR029069">
    <property type="entry name" value="HotDog_dom_sf"/>
</dbReference>
<evidence type="ECO:0000313" key="2">
    <source>
        <dbReference type="EMBL" id="SUZ97598.1"/>
    </source>
</evidence>
<sequence length="168" mass="18798">VYLIQTFMFKFHLQQSLYLKKMDYKKYINKTYEAFTIEVEKGRLRAFAGAIGEQDAIYSDESSAKAAGYTSIPAPLTFPFSITMDAGQSFNALEDMGIQKTKAVHGEQGFKYYKAICAGDVVTGQQKITDIYEKKGGALLFIVMEISLSNQLNELVCELQSTIVVRNA</sequence>
<dbReference type="PIRSF" id="PIRSF018072">
    <property type="entry name" value="UCP018072"/>
    <property type="match status" value="1"/>
</dbReference>
<evidence type="ECO:0000259" key="1">
    <source>
        <dbReference type="Pfam" id="PF13452"/>
    </source>
</evidence>
<accession>A0A381S2P0</accession>
<reference evidence="2" key="1">
    <citation type="submission" date="2018-05" db="EMBL/GenBank/DDBJ databases">
        <authorList>
            <person name="Lanie J.A."/>
            <person name="Ng W.-L."/>
            <person name="Kazmierczak K.M."/>
            <person name="Andrzejewski T.M."/>
            <person name="Davidsen T.M."/>
            <person name="Wayne K.J."/>
            <person name="Tettelin H."/>
            <person name="Glass J.I."/>
            <person name="Rusch D."/>
            <person name="Podicherti R."/>
            <person name="Tsui H.-C.T."/>
            <person name="Winkler M.E."/>
        </authorList>
    </citation>
    <scope>NUCLEOTIDE SEQUENCE</scope>
</reference>
<dbReference type="InterPro" id="IPR039569">
    <property type="entry name" value="FAS1-like_DH_region"/>
</dbReference>